<evidence type="ECO:0000256" key="5">
    <source>
        <dbReference type="ARBA" id="ARBA00022989"/>
    </source>
</evidence>
<evidence type="ECO:0000256" key="6">
    <source>
        <dbReference type="ARBA" id="ARBA00023136"/>
    </source>
</evidence>
<comment type="similarity">
    <text evidence="2">Belongs to the UPF0410 family.</text>
</comment>
<dbReference type="OrthoDB" id="8778751at2"/>
<comment type="subcellular location">
    <subcellularLocation>
        <location evidence="1">Cell membrane</location>
        <topology evidence="1">Multi-pass membrane protein</topology>
    </subcellularLocation>
</comment>
<gene>
    <name evidence="8" type="ORF">DMO17_08510</name>
</gene>
<sequence length="82" mass="8070">MNLILFLIIGAVAGWIAGKLLRGGGFGLIGNLVVGIVGAVIGGHLFSYLGVSAGGGLIGSLVTAVIGALVLLFIVGLIKKAQ</sequence>
<dbReference type="Proteomes" id="UP000248146">
    <property type="component" value="Unassembled WGS sequence"/>
</dbReference>
<name>A0A2V4LHM8_AQUAC</name>
<organism evidence="8 9">
    <name type="scientific">Aquipseudomonas alcaligenes</name>
    <name type="common">Pseudomonas alcaligenes</name>
    <dbReference type="NCBI Taxonomy" id="43263"/>
    <lineage>
        <taxon>Bacteria</taxon>
        <taxon>Pseudomonadati</taxon>
        <taxon>Pseudomonadota</taxon>
        <taxon>Gammaproteobacteria</taxon>
        <taxon>Pseudomonadales</taxon>
        <taxon>Pseudomonadaceae</taxon>
        <taxon>Aquipseudomonas</taxon>
    </lineage>
</organism>
<dbReference type="EMBL" id="QJRX01000004">
    <property type="protein sequence ID" value="PYC25713.1"/>
    <property type="molecule type" value="Genomic_DNA"/>
</dbReference>
<evidence type="ECO:0000256" key="7">
    <source>
        <dbReference type="SAM" id="Phobius"/>
    </source>
</evidence>
<dbReference type="GO" id="GO:0005886">
    <property type="term" value="C:plasma membrane"/>
    <property type="evidence" value="ECO:0007669"/>
    <property type="project" value="UniProtKB-SubCell"/>
</dbReference>
<dbReference type="Pfam" id="PF04226">
    <property type="entry name" value="Transgly_assoc"/>
    <property type="match status" value="1"/>
</dbReference>
<feature type="transmembrane region" description="Helical" evidence="7">
    <location>
        <begin position="28"/>
        <end position="49"/>
    </location>
</feature>
<evidence type="ECO:0000256" key="2">
    <source>
        <dbReference type="ARBA" id="ARBA00011006"/>
    </source>
</evidence>
<dbReference type="InterPro" id="IPR007341">
    <property type="entry name" value="Transgly_assoc"/>
</dbReference>
<evidence type="ECO:0000256" key="3">
    <source>
        <dbReference type="ARBA" id="ARBA00022475"/>
    </source>
</evidence>
<reference evidence="8 9" key="1">
    <citation type="submission" date="2018-06" db="EMBL/GenBank/DDBJ databases">
        <title>Pseudomonas diversity within urban Lake Michigan freshwaters.</title>
        <authorList>
            <person name="Batrich M."/>
            <person name="Hatzopoulos T."/>
            <person name="Putonti C."/>
        </authorList>
    </citation>
    <scope>NUCLEOTIDE SEQUENCE [LARGE SCALE GENOMIC DNA]</scope>
    <source>
        <strain evidence="8 9">MB-090714</strain>
    </source>
</reference>
<keyword evidence="3" id="KW-1003">Cell membrane</keyword>
<protein>
    <submittedName>
        <fullName evidence="8">GlsB/YeaQ/YmgE family stress response membrane protein</fullName>
    </submittedName>
</protein>
<evidence type="ECO:0000256" key="1">
    <source>
        <dbReference type="ARBA" id="ARBA00004651"/>
    </source>
</evidence>
<keyword evidence="6 7" id="KW-0472">Membrane</keyword>
<dbReference type="PANTHER" id="PTHR33884">
    <property type="entry name" value="UPF0410 PROTEIN YMGE"/>
    <property type="match status" value="1"/>
</dbReference>
<evidence type="ECO:0000313" key="9">
    <source>
        <dbReference type="Proteomes" id="UP000248146"/>
    </source>
</evidence>
<feature type="transmembrane region" description="Helical" evidence="7">
    <location>
        <begin position="56"/>
        <end position="78"/>
    </location>
</feature>
<dbReference type="RefSeq" id="WP_110682064.1">
    <property type="nucleotide sequence ID" value="NZ_CP154874.1"/>
</dbReference>
<accession>A0A2V4LHM8</accession>
<dbReference type="AlphaFoldDB" id="A0A2V4LHM8"/>
<dbReference type="PANTHER" id="PTHR33884:SF3">
    <property type="entry name" value="UPF0410 PROTEIN YMGE"/>
    <property type="match status" value="1"/>
</dbReference>
<proteinExistence type="inferred from homology"/>
<evidence type="ECO:0000313" key="8">
    <source>
        <dbReference type="EMBL" id="PYC25713.1"/>
    </source>
</evidence>
<comment type="caution">
    <text evidence="8">The sequence shown here is derived from an EMBL/GenBank/DDBJ whole genome shotgun (WGS) entry which is preliminary data.</text>
</comment>
<evidence type="ECO:0000256" key="4">
    <source>
        <dbReference type="ARBA" id="ARBA00022692"/>
    </source>
</evidence>
<keyword evidence="5 7" id="KW-1133">Transmembrane helix</keyword>
<keyword evidence="4 7" id="KW-0812">Transmembrane</keyword>